<evidence type="ECO:0000256" key="8">
    <source>
        <dbReference type="ARBA" id="ARBA00022741"/>
    </source>
</evidence>
<evidence type="ECO:0000256" key="10">
    <source>
        <dbReference type="ARBA" id="ARBA00022840"/>
    </source>
</evidence>
<feature type="transmembrane region" description="Helical" evidence="14">
    <location>
        <begin position="18"/>
        <end position="37"/>
    </location>
</feature>
<keyword evidence="14" id="KW-0812">Transmembrane</keyword>
<evidence type="ECO:0000256" key="14">
    <source>
        <dbReference type="SAM" id="Phobius"/>
    </source>
</evidence>
<evidence type="ECO:0000256" key="3">
    <source>
        <dbReference type="ARBA" id="ARBA00012071"/>
    </source>
</evidence>
<evidence type="ECO:0000256" key="12">
    <source>
        <dbReference type="ARBA" id="ARBA00029757"/>
    </source>
</evidence>
<reference evidence="15 16" key="1">
    <citation type="submission" date="2019-03" db="EMBL/GenBank/DDBJ databases">
        <title>Sapientia aquatica gen. nov., sp. nov., isolated from a crater lake.</title>
        <authorList>
            <person name="Felfoldi T."/>
            <person name="Szabo A."/>
            <person name="Toth E."/>
            <person name="Schumann P."/>
            <person name="Keki Z."/>
            <person name="Marialigeti K."/>
            <person name="Mathe I."/>
        </authorList>
    </citation>
    <scope>NUCLEOTIDE SEQUENCE [LARGE SCALE GENOMIC DNA]</scope>
    <source>
        <strain evidence="15 16">SA-152</strain>
    </source>
</reference>
<evidence type="ECO:0000256" key="9">
    <source>
        <dbReference type="ARBA" id="ARBA00022777"/>
    </source>
</evidence>
<keyword evidence="8 13" id="KW-0547">Nucleotide-binding</keyword>
<accession>A0A4R5W5Q7</accession>
<dbReference type="EC" id="2.7.1.130" evidence="3 13"/>
<evidence type="ECO:0000256" key="11">
    <source>
        <dbReference type="ARBA" id="ARBA00023098"/>
    </source>
</evidence>
<keyword evidence="6 13" id="KW-0441">Lipid A biosynthesis</keyword>
<comment type="function">
    <text evidence="1 13">Transfers the gamma-phosphate of ATP to the 4'-position of a tetraacyldisaccharide 1-phosphate intermediate (termed DS-1-P) to form tetraacyldisaccharide 1,4'-bis-phosphate (lipid IVA).</text>
</comment>
<organism evidence="15 16">
    <name type="scientific">Sapientia aquatica</name>
    <dbReference type="NCBI Taxonomy" id="1549640"/>
    <lineage>
        <taxon>Bacteria</taxon>
        <taxon>Pseudomonadati</taxon>
        <taxon>Pseudomonadota</taxon>
        <taxon>Betaproteobacteria</taxon>
        <taxon>Burkholderiales</taxon>
        <taxon>Oxalobacteraceae</taxon>
        <taxon>Sapientia</taxon>
    </lineage>
</organism>
<comment type="pathway">
    <text evidence="2 13">Glycolipid biosynthesis; lipid IV(A) biosynthesis; lipid IV(A) from (3R)-3-hydroxytetradecanoyl-[acyl-carrier-protein] and UDP-N-acetyl-alpha-D-glucosamine: step 6/6.</text>
</comment>
<keyword evidence="10 13" id="KW-0067">ATP-binding</keyword>
<keyword evidence="16" id="KW-1185">Reference proteome</keyword>
<dbReference type="InterPro" id="IPR003758">
    <property type="entry name" value="LpxK"/>
</dbReference>
<dbReference type="Proteomes" id="UP000294829">
    <property type="component" value="Unassembled WGS sequence"/>
</dbReference>
<dbReference type="SUPFAM" id="SSF52540">
    <property type="entry name" value="P-loop containing nucleoside triphosphate hydrolases"/>
    <property type="match status" value="1"/>
</dbReference>
<proteinExistence type="inferred from homology"/>
<evidence type="ECO:0000256" key="5">
    <source>
        <dbReference type="ARBA" id="ARBA00022516"/>
    </source>
</evidence>
<feature type="binding site" evidence="13">
    <location>
        <begin position="63"/>
        <end position="70"/>
    </location>
    <ligand>
        <name>ATP</name>
        <dbReference type="ChEBI" id="CHEBI:30616"/>
    </ligand>
</feature>
<evidence type="ECO:0000256" key="4">
    <source>
        <dbReference type="ARBA" id="ARBA00016436"/>
    </source>
</evidence>
<evidence type="ECO:0000256" key="2">
    <source>
        <dbReference type="ARBA" id="ARBA00004870"/>
    </source>
</evidence>
<comment type="caution">
    <text evidence="15">The sequence shown here is derived from an EMBL/GenBank/DDBJ whole genome shotgun (WGS) entry which is preliminary data.</text>
</comment>
<protein>
    <recommendedName>
        <fullName evidence="4 13">Tetraacyldisaccharide 4'-kinase</fullName>
        <ecNumber evidence="3 13">2.7.1.130</ecNumber>
    </recommendedName>
    <alternativeName>
        <fullName evidence="12 13">Lipid A 4'-kinase</fullName>
    </alternativeName>
</protein>
<gene>
    <name evidence="13" type="primary">lpxK</name>
    <name evidence="15" type="ORF">E2I14_05765</name>
</gene>
<evidence type="ECO:0000256" key="13">
    <source>
        <dbReference type="HAMAP-Rule" id="MF_00409"/>
    </source>
</evidence>
<evidence type="ECO:0000313" key="16">
    <source>
        <dbReference type="Proteomes" id="UP000294829"/>
    </source>
</evidence>
<keyword evidence="5 13" id="KW-0444">Lipid biosynthesis</keyword>
<sequence length="340" mass="37244">MAENNLAAAILRAWMHRGWFACLAWPISLIFGALLRVRGLLYRFGILKQESLPVPVIVVGNIFVGGTGKTPFTLWLLAQLKQAGFKPGVISRGYGAERTEPEIVRPNSLAQQVGDEPILIAQQSACPVVVSRNRAAAGRALLAAFPDVNIIIADDGLQHLALARDVEITLFDSRGVGNGWLFPAGPLREPASRRRDLTVANLNPGELISADLPSDTVRMQLNGSRAYQLIDPKQVRELAQLHPTLLVTAAAGIGNPERFFAMLRQYGLTITALPLPDHFDYAINPFANITADMILITEKDAVKCRQLHDLSSDPRLWVVAAEAQIDPAAFDRILKKLTER</sequence>
<dbReference type="GO" id="GO:0009029">
    <property type="term" value="F:lipid-A 4'-kinase activity"/>
    <property type="evidence" value="ECO:0007669"/>
    <property type="project" value="UniProtKB-UniRule"/>
</dbReference>
<keyword evidence="14" id="KW-0472">Membrane</keyword>
<dbReference type="UniPathway" id="UPA00359">
    <property type="reaction ID" value="UER00482"/>
</dbReference>
<evidence type="ECO:0000256" key="6">
    <source>
        <dbReference type="ARBA" id="ARBA00022556"/>
    </source>
</evidence>
<keyword evidence="11 13" id="KW-0443">Lipid metabolism</keyword>
<keyword evidence="14" id="KW-1133">Transmembrane helix</keyword>
<keyword evidence="9 13" id="KW-0418">Kinase</keyword>
<dbReference type="InterPro" id="IPR027417">
    <property type="entry name" value="P-loop_NTPase"/>
</dbReference>
<dbReference type="HAMAP" id="MF_00409">
    <property type="entry name" value="LpxK"/>
    <property type="match status" value="1"/>
</dbReference>
<keyword evidence="7 13" id="KW-0808">Transferase</keyword>
<evidence type="ECO:0000256" key="7">
    <source>
        <dbReference type="ARBA" id="ARBA00022679"/>
    </source>
</evidence>
<dbReference type="RefSeq" id="WP_133326350.1">
    <property type="nucleotide sequence ID" value="NZ_SMYL01000002.1"/>
</dbReference>
<dbReference type="AlphaFoldDB" id="A0A4R5W5Q7"/>
<evidence type="ECO:0000313" key="15">
    <source>
        <dbReference type="EMBL" id="TDK67267.1"/>
    </source>
</evidence>
<dbReference type="Pfam" id="PF02606">
    <property type="entry name" value="LpxK"/>
    <property type="match status" value="1"/>
</dbReference>
<dbReference type="PANTHER" id="PTHR42724:SF1">
    <property type="entry name" value="TETRAACYLDISACCHARIDE 4'-KINASE, MITOCHONDRIAL-RELATED"/>
    <property type="match status" value="1"/>
</dbReference>
<dbReference type="EMBL" id="SMYL01000002">
    <property type="protein sequence ID" value="TDK67267.1"/>
    <property type="molecule type" value="Genomic_DNA"/>
</dbReference>
<dbReference type="GO" id="GO:0005524">
    <property type="term" value="F:ATP binding"/>
    <property type="evidence" value="ECO:0007669"/>
    <property type="project" value="UniProtKB-UniRule"/>
</dbReference>
<dbReference type="GO" id="GO:0009245">
    <property type="term" value="P:lipid A biosynthetic process"/>
    <property type="evidence" value="ECO:0007669"/>
    <property type="project" value="UniProtKB-UniRule"/>
</dbReference>
<name>A0A4R5W5Q7_9BURK</name>
<comment type="similarity">
    <text evidence="13">Belongs to the LpxK family.</text>
</comment>
<comment type="catalytic activity">
    <reaction evidence="13">
        <text>a lipid A disaccharide + ATP = a lipid IVA + ADP + H(+)</text>
        <dbReference type="Rhea" id="RHEA:67840"/>
        <dbReference type="ChEBI" id="CHEBI:15378"/>
        <dbReference type="ChEBI" id="CHEBI:30616"/>
        <dbReference type="ChEBI" id="CHEBI:176343"/>
        <dbReference type="ChEBI" id="CHEBI:176425"/>
        <dbReference type="ChEBI" id="CHEBI:456216"/>
        <dbReference type="EC" id="2.7.1.130"/>
    </reaction>
</comment>
<dbReference type="PANTHER" id="PTHR42724">
    <property type="entry name" value="TETRAACYLDISACCHARIDE 4'-KINASE"/>
    <property type="match status" value="1"/>
</dbReference>
<evidence type="ECO:0000256" key="1">
    <source>
        <dbReference type="ARBA" id="ARBA00002274"/>
    </source>
</evidence>
<dbReference type="GO" id="GO:0005886">
    <property type="term" value="C:plasma membrane"/>
    <property type="evidence" value="ECO:0007669"/>
    <property type="project" value="TreeGrafter"/>
</dbReference>
<dbReference type="OrthoDB" id="9766423at2"/>
<dbReference type="NCBIfam" id="TIGR00682">
    <property type="entry name" value="lpxK"/>
    <property type="match status" value="1"/>
</dbReference>
<dbReference type="GO" id="GO:0009244">
    <property type="term" value="P:lipopolysaccharide core region biosynthetic process"/>
    <property type="evidence" value="ECO:0007669"/>
    <property type="project" value="TreeGrafter"/>
</dbReference>